<evidence type="ECO:0000313" key="1">
    <source>
        <dbReference type="EMBL" id="VBB35606.1"/>
    </source>
</evidence>
<dbReference type="STRING" id="6277.A0A498SZ67"/>
<dbReference type="AlphaFoldDB" id="A0A498SZ67"/>
<protein>
    <submittedName>
        <fullName evidence="1">Uncharacterized protein</fullName>
    </submittedName>
</protein>
<dbReference type="EMBL" id="UPTC01006793">
    <property type="protein sequence ID" value="VBB35606.1"/>
    <property type="molecule type" value="Genomic_DNA"/>
</dbReference>
<name>A0A498SZ67_ACAVI</name>
<keyword evidence="2" id="KW-1185">Reference proteome</keyword>
<feature type="non-terminal residue" evidence="1">
    <location>
        <position position="1"/>
    </location>
</feature>
<dbReference type="OrthoDB" id="5823472at2759"/>
<proteinExistence type="predicted"/>
<reference evidence="1 2" key="1">
    <citation type="submission" date="2018-08" db="EMBL/GenBank/DDBJ databases">
        <authorList>
            <person name="Laetsch R D."/>
            <person name="Stevens L."/>
            <person name="Kumar S."/>
            <person name="Blaxter L. M."/>
        </authorList>
    </citation>
    <scope>NUCLEOTIDE SEQUENCE [LARGE SCALE GENOMIC DNA]</scope>
</reference>
<gene>
    <name evidence="1" type="ORF">NAV_LOCUS10397</name>
</gene>
<accession>A0A498SZ67</accession>
<dbReference type="Proteomes" id="UP000276991">
    <property type="component" value="Unassembled WGS sequence"/>
</dbReference>
<organism evidence="1 2">
    <name type="scientific">Acanthocheilonema viteae</name>
    <name type="common">Filarial nematode worm</name>
    <name type="synonym">Dipetalonema viteae</name>
    <dbReference type="NCBI Taxonomy" id="6277"/>
    <lineage>
        <taxon>Eukaryota</taxon>
        <taxon>Metazoa</taxon>
        <taxon>Ecdysozoa</taxon>
        <taxon>Nematoda</taxon>
        <taxon>Chromadorea</taxon>
        <taxon>Rhabditida</taxon>
        <taxon>Spirurina</taxon>
        <taxon>Spiruromorpha</taxon>
        <taxon>Filarioidea</taxon>
        <taxon>Onchocercidae</taxon>
        <taxon>Acanthocheilonema</taxon>
    </lineage>
</organism>
<evidence type="ECO:0000313" key="2">
    <source>
        <dbReference type="Proteomes" id="UP000276991"/>
    </source>
</evidence>
<sequence length="77" mass="8191">VVEQTCLIPSSPGYDPTAASAIQPPMTPIYGPQVIAPQVHAQLTALPSTSLVHNLVSVVIHLRKIKKDKTIPLGNDI</sequence>